<comment type="caution">
    <text evidence="1">The sequence shown here is derived from an EMBL/GenBank/DDBJ whole genome shotgun (WGS) entry which is preliminary data.</text>
</comment>
<gene>
    <name evidence="1" type="ORF">RRG08_045196</name>
</gene>
<proteinExistence type="predicted"/>
<dbReference type="Proteomes" id="UP001283361">
    <property type="component" value="Unassembled WGS sequence"/>
</dbReference>
<organism evidence="1 2">
    <name type="scientific">Elysia crispata</name>
    <name type="common">lettuce slug</name>
    <dbReference type="NCBI Taxonomy" id="231223"/>
    <lineage>
        <taxon>Eukaryota</taxon>
        <taxon>Metazoa</taxon>
        <taxon>Spiralia</taxon>
        <taxon>Lophotrochozoa</taxon>
        <taxon>Mollusca</taxon>
        <taxon>Gastropoda</taxon>
        <taxon>Heterobranchia</taxon>
        <taxon>Euthyneura</taxon>
        <taxon>Panpulmonata</taxon>
        <taxon>Sacoglossa</taxon>
        <taxon>Placobranchoidea</taxon>
        <taxon>Plakobranchidae</taxon>
        <taxon>Elysia</taxon>
    </lineage>
</organism>
<sequence length="126" mass="14513">MLSPEDNGVSRSMMEGHRLRTLMTQGFQIVQWVTRATRDLMVLDPTCDRCVMVLRWDLVLPVPALMTRVEPVVPVGGWNARNRSELRDEGPQVIPAALDSSLANYEYLLLLIRFRRLFPHRVILNN</sequence>
<name>A0AAE1A1E4_9GAST</name>
<dbReference type="AlphaFoldDB" id="A0AAE1A1E4"/>
<accession>A0AAE1A1E4</accession>
<evidence type="ECO:0000313" key="1">
    <source>
        <dbReference type="EMBL" id="KAK3779450.1"/>
    </source>
</evidence>
<dbReference type="EMBL" id="JAWDGP010002824">
    <property type="protein sequence ID" value="KAK3779450.1"/>
    <property type="molecule type" value="Genomic_DNA"/>
</dbReference>
<protein>
    <submittedName>
        <fullName evidence="1">Uncharacterized protein</fullName>
    </submittedName>
</protein>
<reference evidence="1" key="1">
    <citation type="journal article" date="2023" name="G3 (Bethesda)">
        <title>A reference genome for the long-term kleptoplast-retaining sea slug Elysia crispata morphotype clarki.</title>
        <authorList>
            <person name="Eastman K.E."/>
            <person name="Pendleton A.L."/>
            <person name="Shaikh M.A."/>
            <person name="Suttiyut T."/>
            <person name="Ogas R."/>
            <person name="Tomko P."/>
            <person name="Gavelis G."/>
            <person name="Widhalm J.R."/>
            <person name="Wisecaver J.H."/>
        </authorList>
    </citation>
    <scope>NUCLEOTIDE SEQUENCE</scope>
    <source>
        <strain evidence="1">ECLA1</strain>
    </source>
</reference>
<keyword evidence="2" id="KW-1185">Reference proteome</keyword>
<evidence type="ECO:0000313" key="2">
    <source>
        <dbReference type="Proteomes" id="UP001283361"/>
    </source>
</evidence>